<evidence type="ECO:0000313" key="3">
    <source>
        <dbReference type="Proteomes" id="UP001648503"/>
    </source>
</evidence>
<gene>
    <name evidence="2" type="ORF">BASA50_007084</name>
</gene>
<sequence length="165" mass="19077">MGEVSSRIQKRALPNRKTFPPRPDDEHYASLKTKYEKANQDTYEKCTEYTTATFHQSNAVLMMNLEDTGLANFSPSKKSRDGTKYAQLSKTKQKDAELEERKKLKNLKRLHQLCEEAKTLEAGAKLKLRKYEKKNGYEKSQSYAKYQSKETITRLEAEAKEISEA</sequence>
<organism evidence="2 3">
    <name type="scientific">Batrachochytrium salamandrivorans</name>
    <dbReference type="NCBI Taxonomy" id="1357716"/>
    <lineage>
        <taxon>Eukaryota</taxon>
        <taxon>Fungi</taxon>
        <taxon>Fungi incertae sedis</taxon>
        <taxon>Chytridiomycota</taxon>
        <taxon>Chytridiomycota incertae sedis</taxon>
        <taxon>Chytridiomycetes</taxon>
        <taxon>Rhizophydiales</taxon>
        <taxon>Rhizophydiales incertae sedis</taxon>
        <taxon>Batrachochytrium</taxon>
    </lineage>
</organism>
<dbReference type="EMBL" id="JAFCIX010000344">
    <property type="protein sequence ID" value="KAH6593858.1"/>
    <property type="molecule type" value="Genomic_DNA"/>
</dbReference>
<evidence type="ECO:0000256" key="1">
    <source>
        <dbReference type="SAM" id="MobiDB-lite"/>
    </source>
</evidence>
<proteinExistence type="predicted"/>
<keyword evidence="3" id="KW-1185">Reference proteome</keyword>
<name>A0ABQ8F8K4_9FUNG</name>
<evidence type="ECO:0000313" key="2">
    <source>
        <dbReference type="EMBL" id="KAH6593858.1"/>
    </source>
</evidence>
<reference evidence="2 3" key="1">
    <citation type="submission" date="2021-02" db="EMBL/GenBank/DDBJ databases">
        <title>Variation within the Batrachochytrium salamandrivorans European outbreak.</title>
        <authorList>
            <person name="Kelly M."/>
            <person name="Pasmans F."/>
            <person name="Shea T.P."/>
            <person name="Munoz J.F."/>
            <person name="Carranza S."/>
            <person name="Cuomo C.A."/>
            <person name="Martel A."/>
        </authorList>
    </citation>
    <scope>NUCLEOTIDE SEQUENCE [LARGE SCALE GENOMIC DNA]</scope>
    <source>
        <strain evidence="2 3">AMFP18/2</strain>
    </source>
</reference>
<dbReference type="Proteomes" id="UP001648503">
    <property type="component" value="Unassembled WGS sequence"/>
</dbReference>
<protein>
    <recommendedName>
        <fullName evidence="4">Pre-mRNA-splicing factor SYF2</fullName>
    </recommendedName>
</protein>
<comment type="caution">
    <text evidence="2">The sequence shown here is derived from an EMBL/GenBank/DDBJ whole genome shotgun (WGS) entry which is preliminary data.</text>
</comment>
<feature type="region of interest" description="Disordered" evidence="1">
    <location>
        <begin position="72"/>
        <end position="97"/>
    </location>
</feature>
<feature type="region of interest" description="Disordered" evidence="1">
    <location>
        <begin position="1"/>
        <end position="30"/>
    </location>
</feature>
<accession>A0ABQ8F8K4</accession>
<evidence type="ECO:0008006" key="4">
    <source>
        <dbReference type="Google" id="ProtNLM"/>
    </source>
</evidence>